<organism evidence="3 4">
    <name type="scientific">Kitasatospora misakiensis</name>
    <dbReference type="NCBI Taxonomy" id="67330"/>
    <lineage>
        <taxon>Bacteria</taxon>
        <taxon>Bacillati</taxon>
        <taxon>Actinomycetota</taxon>
        <taxon>Actinomycetes</taxon>
        <taxon>Kitasatosporales</taxon>
        <taxon>Streptomycetaceae</taxon>
        <taxon>Kitasatospora</taxon>
    </lineage>
</organism>
<evidence type="ECO:0000256" key="1">
    <source>
        <dbReference type="ARBA" id="ARBA00022729"/>
    </source>
</evidence>
<dbReference type="SUPFAM" id="SSF50974">
    <property type="entry name" value="Nitrous oxide reductase, N-terminal domain"/>
    <property type="match status" value="1"/>
</dbReference>
<dbReference type="InterPro" id="IPR011045">
    <property type="entry name" value="N2O_reductase_N"/>
</dbReference>
<dbReference type="PANTHER" id="PTHR47197">
    <property type="entry name" value="PROTEIN NIRF"/>
    <property type="match status" value="1"/>
</dbReference>
<dbReference type="Pfam" id="PF21783">
    <property type="entry name" value="YNCE"/>
    <property type="match status" value="1"/>
</dbReference>
<dbReference type="EMBL" id="JBHSOF010000015">
    <property type="protein sequence ID" value="MFC5664171.1"/>
    <property type="molecule type" value="Genomic_DNA"/>
</dbReference>
<evidence type="ECO:0000313" key="3">
    <source>
        <dbReference type="EMBL" id="MFC5664171.1"/>
    </source>
</evidence>
<dbReference type="Proteomes" id="UP001595975">
    <property type="component" value="Unassembled WGS sequence"/>
</dbReference>
<dbReference type="InterPro" id="IPR011964">
    <property type="entry name" value="YVTN_b-propeller_repeat"/>
</dbReference>
<evidence type="ECO:0000259" key="2">
    <source>
        <dbReference type="Pfam" id="PF21783"/>
    </source>
</evidence>
<dbReference type="NCBIfam" id="TIGR02276">
    <property type="entry name" value="beta_rpt_yvtn"/>
    <property type="match status" value="2"/>
</dbReference>
<keyword evidence="4" id="KW-1185">Reference proteome</keyword>
<protein>
    <recommendedName>
        <fullName evidence="2">YNCE-like beta-propeller domain-containing protein</fullName>
    </recommendedName>
</protein>
<dbReference type="InterPro" id="IPR015943">
    <property type="entry name" value="WD40/YVTN_repeat-like_dom_sf"/>
</dbReference>
<accession>A0ABW0X6S6</accession>
<name>A0ABW0X6S6_9ACTN</name>
<evidence type="ECO:0000313" key="4">
    <source>
        <dbReference type="Proteomes" id="UP001595975"/>
    </source>
</evidence>
<reference evidence="4" key="1">
    <citation type="journal article" date="2019" name="Int. J. Syst. Evol. Microbiol.">
        <title>The Global Catalogue of Microorganisms (GCM) 10K type strain sequencing project: providing services to taxonomists for standard genome sequencing and annotation.</title>
        <authorList>
            <consortium name="The Broad Institute Genomics Platform"/>
            <consortium name="The Broad Institute Genome Sequencing Center for Infectious Disease"/>
            <person name="Wu L."/>
            <person name="Ma J."/>
        </authorList>
    </citation>
    <scope>NUCLEOTIDE SEQUENCE [LARGE SCALE GENOMIC DNA]</scope>
    <source>
        <strain evidence="4">CGMCC 4.1437</strain>
    </source>
</reference>
<proteinExistence type="predicted"/>
<dbReference type="InterPro" id="IPR048433">
    <property type="entry name" value="YNCE-like_beta-prop"/>
</dbReference>
<sequence>MSVTIPTTGPDRAGAPAFETIPVGQGPHSVAASSDGRRVYVTNFNDGTVTAVDTPANTVAMTFEVGPSPYGVAVAPDGERLYVAANASTFIKVYETATGDRAISTGTGARPYGLTITVHPEQLLIANAGDDQVMISDLLTKSHGTLTGIDFPVGLASDPSGNRFYASNYFSSSVTVYDATELIHVDGPTPAEPLAVIPVARGPYGLAVGPHDSQLYVAHFPFDTVSVVDLNSRTVTRSIAVPGGPRGVAASPDGTRLYVTNFFERTLSVIPL</sequence>
<dbReference type="InterPro" id="IPR051200">
    <property type="entry name" value="Host-pathogen_enzymatic-act"/>
</dbReference>
<feature type="domain" description="YNCE-like beta-propeller" evidence="2">
    <location>
        <begin position="20"/>
        <end position="270"/>
    </location>
</feature>
<keyword evidence="1" id="KW-0732">Signal</keyword>
<dbReference type="RefSeq" id="WP_380225874.1">
    <property type="nucleotide sequence ID" value="NZ_JBHSOF010000015.1"/>
</dbReference>
<dbReference type="Gene3D" id="2.130.10.10">
    <property type="entry name" value="YVTN repeat-like/Quinoprotein amine dehydrogenase"/>
    <property type="match status" value="2"/>
</dbReference>
<dbReference type="PANTHER" id="PTHR47197:SF3">
    <property type="entry name" value="DIHYDRO-HEME D1 DEHYDROGENASE"/>
    <property type="match status" value="1"/>
</dbReference>
<comment type="caution">
    <text evidence="3">The sequence shown here is derived from an EMBL/GenBank/DDBJ whole genome shotgun (WGS) entry which is preliminary data.</text>
</comment>
<gene>
    <name evidence="3" type="ORF">ACFP3U_14400</name>
</gene>